<evidence type="ECO:0000256" key="1">
    <source>
        <dbReference type="ARBA" id="ARBA00022630"/>
    </source>
</evidence>
<dbReference type="InterPro" id="IPR005107">
    <property type="entry name" value="CO_DH_flav_C"/>
</dbReference>
<dbReference type="InterPro" id="IPR016166">
    <property type="entry name" value="FAD-bd_PCMH"/>
</dbReference>
<keyword evidence="3" id="KW-0560">Oxidoreductase</keyword>
<dbReference type="SMART" id="SM01092">
    <property type="entry name" value="CO_deh_flav_C"/>
    <property type="match status" value="1"/>
</dbReference>
<comment type="caution">
    <text evidence="5">The sequence shown here is derived from an EMBL/GenBank/DDBJ whole genome shotgun (WGS) entry which is preliminary data.</text>
</comment>
<dbReference type="Gene3D" id="3.30.390.50">
    <property type="entry name" value="CO dehydrogenase flavoprotein, C-terminal domain"/>
    <property type="match status" value="1"/>
</dbReference>
<name>A0A4Q7VBP4_9BURK</name>
<dbReference type="PANTHER" id="PTHR42659">
    <property type="entry name" value="XANTHINE DEHYDROGENASE SUBUNIT C-RELATED"/>
    <property type="match status" value="1"/>
</dbReference>
<dbReference type="PANTHER" id="PTHR42659:SF2">
    <property type="entry name" value="XANTHINE DEHYDROGENASE SUBUNIT C-RELATED"/>
    <property type="match status" value="1"/>
</dbReference>
<dbReference type="SUPFAM" id="SSF55447">
    <property type="entry name" value="CO dehydrogenase flavoprotein C-terminal domain-like"/>
    <property type="match status" value="1"/>
</dbReference>
<proteinExistence type="predicted"/>
<evidence type="ECO:0000313" key="5">
    <source>
        <dbReference type="EMBL" id="RZT92222.1"/>
    </source>
</evidence>
<dbReference type="EMBL" id="SHKO01000004">
    <property type="protein sequence ID" value="RZT92222.1"/>
    <property type="molecule type" value="Genomic_DNA"/>
</dbReference>
<sequence>MKAAPFEYVLAESLDHALECLDQYGVDARTLAGGQSLVPMMAMRLARPSMLLDINRLAELKQVDIREGVVSMGATTGQRAIENNIEVHGAIPLVRDALRWVGHIQTRNRGTIGGSLVHADPSAELPLAAVVLDATLRLCSKADGEREIAAQEFFLGPMFTATAETECLTSIEWPIWEGSGVRTAFDETAMRHGDFAMASAACQLQIDENGVCQRAAIGIGGLDGVPRSFPELAQQLVGQRIDARIARELAHCAVQQTEPGSDLHADAEFRRQLAVVMLSRVLQAASAPSPNGTTNSVVQA</sequence>
<evidence type="ECO:0000259" key="4">
    <source>
        <dbReference type="PROSITE" id="PS51387"/>
    </source>
</evidence>
<organism evidence="5 6">
    <name type="scientific">Advenella incenata</name>
    <dbReference type="NCBI Taxonomy" id="267800"/>
    <lineage>
        <taxon>Bacteria</taxon>
        <taxon>Pseudomonadati</taxon>
        <taxon>Pseudomonadota</taxon>
        <taxon>Betaproteobacteria</taxon>
        <taxon>Burkholderiales</taxon>
        <taxon>Alcaligenaceae</taxon>
    </lineage>
</organism>
<dbReference type="Proteomes" id="UP000293398">
    <property type="component" value="Unassembled WGS sequence"/>
</dbReference>
<reference evidence="5 6" key="1">
    <citation type="submission" date="2019-02" db="EMBL/GenBank/DDBJ databases">
        <title>Genomic Encyclopedia of Type Strains, Phase IV (KMG-IV): sequencing the most valuable type-strain genomes for metagenomic binning, comparative biology and taxonomic classification.</title>
        <authorList>
            <person name="Goeker M."/>
        </authorList>
    </citation>
    <scope>NUCLEOTIDE SEQUENCE [LARGE SCALE GENOMIC DNA]</scope>
    <source>
        <strain evidence="5 6">DSM 23814</strain>
    </source>
</reference>
<dbReference type="SUPFAM" id="SSF56176">
    <property type="entry name" value="FAD-binding/transporter-associated domain-like"/>
    <property type="match status" value="1"/>
</dbReference>
<accession>A0A4Q7VBP4</accession>
<dbReference type="Pfam" id="PF00941">
    <property type="entry name" value="FAD_binding_5"/>
    <property type="match status" value="1"/>
</dbReference>
<dbReference type="RefSeq" id="WP_128396289.1">
    <property type="nucleotide sequence ID" value="NZ_SHKO01000004.1"/>
</dbReference>
<dbReference type="InterPro" id="IPR036683">
    <property type="entry name" value="CO_DH_flav_C_dom_sf"/>
</dbReference>
<protein>
    <submittedName>
        <fullName evidence="5">Carbon-monoxide dehydrogenase medium subunit/2-furoyl-CoA dehydrogenase FAD binding subunit</fullName>
    </submittedName>
</protein>
<dbReference type="Gene3D" id="3.30.465.10">
    <property type="match status" value="1"/>
</dbReference>
<evidence type="ECO:0000313" key="6">
    <source>
        <dbReference type="Proteomes" id="UP000293398"/>
    </source>
</evidence>
<dbReference type="InterPro" id="IPR002346">
    <property type="entry name" value="Mopterin_DH_FAD-bd"/>
</dbReference>
<dbReference type="PROSITE" id="PS51387">
    <property type="entry name" value="FAD_PCMH"/>
    <property type="match status" value="1"/>
</dbReference>
<feature type="domain" description="FAD-binding PCMH-type" evidence="4">
    <location>
        <begin position="1"/>
        <end position="178"/>
    </location>
</feature>
<keyword evidence="1" id="KW-0285">Flavoprotein</keyword>
<evidence type="ECO:0000256" key="3">
    <source>
        <dbReference type="ARBA" id="ARBA00023002"/>
    </source>
</evidence>
<dbReference type="InterPro" id="IPR016169">
    <property type="entry name" value="FAD-bd_PCMH_sub2"/>
</dbReference>
<dbReference type="Gene3D" id="3.30.43.10">
    <property type="entry name" value="Uridine Diphospho-n-acetylenolpyruvylglucosamine Reductase, domain 2"/>
    <property type="match status" value="1"/>
</dbReference>
<dbReference type="GO" id="GO:0016491">
    <property type="term" value="F:oxidoreductase activity"/>
    <property type="evidence" value="ECO:0007669"/>
    <property type="project" value="UniProtKB-KW"/>
</dbReference>
<keyword evidence="2" id="KW-0274">FAD</keyword>
<keyword evidence="6" id="KW-1185">Reference proteome</keyword>
<dbReference type="InterPro" id="IPR036318">
    <property type="entry name" value="FAD-bd_PCMH-like_sf"/>
</dbReference>
<dbReference type="InterPro" id="IPR016167">
    <property type="entry name" value="FAD-bd_PCMH_sub1"/>
</dbReference>
<evidence type="ECO:0000256" key="2">
    <source>
        <dbReference type="ARBA" id="ARBA00022827"/>
    </source>
</evidence>
<gene>
    <name evidence="5" type="ORF">EV681_4133</name>
</gene>
<dbReference type="GO" id="GO:0071949">
    <property type="term" value="F:FAD binding"/>
    <property type="evidence" value="ECO:0007669"/>
    <property type="project" value="InterPro"/>
</dbReference>
<dbReference type="InterPro" id="IPR051312">
    <property type="entry name" value="Diverse_Substr_Oxidored"/>
</dbReference>
<dbReference type="Pfam" id="PF03450">
    <property type="entry name" value="CO_deh_flav_C"/>
    <property type="match status" value="1"/>
</dbReference>
<dbReference type="OrthoDB" id="9793944at2"/>
<dbReference type="AlphaFoldDB" id="A0A4Q7VBP4"/>